<name>A0A438I8X0_VITVI</name>
<gene>
    <name evidence="6" type="ORF">CK203_031448</name>
</gene>
<keyword evidence="3" id="KW-0812">Transmembrane</keyword>
<evidence type="ECO:0008006" key="8">
    <source>
        <dbReference type="Google" id="ProtNLM"/>
    </source>
</evidence>
<dbReference type="PANTHER" id="PTHR11266">
    <property type="entry name" value="PEROXISOMAL MEMBRANE PROTEIN 2, PXMP2 MPV17"/>
    <property type="match status" value="1"/>
</dbReference>
<accession>A0A438I8X0</accession>
<keyword evidence="5" id="KW-0472">Membrane</keyword>
<comment type="similarity">
    <text evidence="2">Belongs to the peroxisomal membrane protein PXMP2/4 family.</text>
</comment>
<dbReference type="EMBL" id="QGNW01000131">
    <property type="protein sequence ID" value="RVW93152.1"/>
    <property type="molecule type" value="Genomic_DNA"/>
</dbReference>
<sequence length="368" mass="41582">MVISGVVYSLGDWIAQCYEGKPLFEFDRARMLRSGLVGFTLHGSLSHYYYQFCEALFPFQDWWVVPAKVAFDQTLWAAVWNSIYYTVVGFLRFDSPANVFGELRATFWPMLTGVGRLITDCQNSAFCSGCRMETLAICSPYYIWCDPSRTKAPVGGLCRAHLGDNPFNIYEKEDGHVSKIASFLFASYSNEKSEARVSEASAEPASSSPPTGSPELLLLTSTIFSLRWLLDTLLSLDYILHFGNVNLRLVITYYFSALRFAFIVSAMRPTQYLFIRTRPSQRLNRDCRLVAATPERPRMVRRRTWADSLSLGLVRRGDAMDGGDDEIRNLTISLPQYQSEFEGELPFCPSWFMDCGCSTSQTKATSGT</sequence>
<evidence type="ECO:0000256" key="2">
    <source>
        <dbReference type="ARBA" id="ARBA00006824"/>
    </source>
</evidence>
<evidence type="ECO:0000256" key="3">
    <source>
        <dbReference type="ARBA" id="ARBA00022692"/>
    </source>
</evidence>
<evidence type="ECO:0000256" key="5">
    <source>
        <dbReference type="ARBA" id="ARBA00023136"/>
    </source>
</evidence>
<dbReference type="AlphaFoldDB" id="A0A438I8X0"/>
<dbReference type="PANTHER" id="PTHR11266:SF16">
    <property type="entry name" value="PROTEIN SYM1"/>
    <property type="match status" value="1"/>
</dbReference>
<organism evidence="6 7">
    <name type="scientific">Vitis vinifera</name>
    <name type="common">Grape</name>
    <dbReference type="NCBI Taxonomy" id="29760"/>
    <lineage>
        <taxon>Eukaryota</taxon>
        <taxon>Viridiplantae</taxon>
        <taxon>Streptophyta</taxon>
        <taxon>Embryophyta</taxon>
        <taxon>Tracheophyta</taxon>
        <taxon>Spermatophyta</taxon>
        <taxon>Magnoliopsida</taxon>
        <taxon>eudicotyledons</taxon>
        <taxon>Gunneridae</taxon>
        <taxon>Pentapetalae</taxon>
        <taxon>rosids</taxon>
        <taxon>Vitales</taxon>
        <taxon>Vitaceae</taxon>
        <taxon>Viteae</taxon>
        <taxon>Vitis</taxon>
    </lineage>
</organism>
<evidence type="ECO:0000256" key="4">
    <source>
        <dbReference type="ARBA" id="ARBA00022989"/>
    </source>
</evidence>
<keyword evidence="4" id="KW-1133">Transmembrane helix</keyword>
<dbReference type="GO" id="GO:0016020">
    <property type="term" value="C:membrane"/>
    <property type="evidence" value="ECO:0007669"/>
    <property type="project" value="UniProtKB-SubCell"/>
</dbReference>
<comment type="caution">
    <text evidence="6">The sequence shown here is derived from an EMBL/GenBank/DDBJ whole genome shotgun (WGS) entry which is preliminary data.</text>
</comment>
<comment type="subcellular location">
    <subcellularLocation>
        <location evidence="1">Membrane</location>
        <topology evidence="1">Multi-pass membrane protein</topology>
    </subcellularLocation>
</comment>
<evidence type="ECO:0000313" key="6">
    <source>
        <dbReference type="EMBL" id="RVW93152.1"/>
    </source>
</evidence>
<evidence type="ECO:0000256" key="1">
    <source>
        <dbReference type="ARBA" id="ARBA00004141"/>
    </source>
</evidence>
<dbReference type="InterPro" id="IPR007248">
    <property type="entry name" value="Mpv17_PMP22"/>
</dbReference>
<dbReference type="Proteomes" id="UP000288805">
    <property type="component" value="Unassembled WGS sequence"/>
</dbReference>
<protein>
    <recommendedName>
        <fullName evidence="8">Peroxisomal membrane protein 2</fullName>
    </recommendedName>
</protein>
<proteinExistence type="inferred from homology"/>
<reference evidence="6 7" key="1">
    <citation type="journal article" date="2018" name="PLoS Genet.">
        <title>Population sequencing reveals clonal diversity and ancestral inbreeding in the grapevine cultivar Chardonnay.</title>
        <authorList>
            <person name="Roach M.J."/>
            <person name="Johnson D.L."/>
            <person name="Bohlmann J."/>
            <person name="van Vuuren H.J."/>
            <person name="Jones S.J."/>
            <person name="Pretorius I.S."/>
            <person name="Schmidt S.A."/>
            <person name="Borneman A.R."/>
        </authorList>
    </citation>
    <scope>NUCLEOTIDE SEQUENCE [LARGE SCALE GENOMIC DNA]</scope>
    <source>
        <strain evidence="7">cv. Chardonnay</strain>
        <tissue evidence="6">Leaf</tissue>
    </source>
</reference>
<evidence type="ECO:0000313" key="7">
    <source>
        <dbReference type="Proteomes" id="UP000288805"/>
    </source>
</evidence>